<accession>A0A225DBD0</accession>
<gene>
    <name evidence="2" type="ORF">FRUB_10430</name>
</gene>
<evidence type="ECO:0000313" key="3">
    <source>
        <dbReference type="Proteomes" id="UP000214646"/>
    </source>
</evidence>
<dbReference type="Proteomes" id="UP000214646">
    <property type="component" value="Unassembled WGS sequence"/>
</dbReference>
<dbReference type="EMBL" id="NIDE01000020">
    <property type="protein sequence ID" value="OWK34459.1"/>
    <property type="molecule type" value="Genomic_DNA"/>
</dbReference>
<dbReference type="PANTHER" id="PTHR30093:SF2">
    <property type="entry name" value="TYPE II SECRETION SYSTEM PROTEIN H"/>
    <property type="match status" value="1"/>
</dbReference>
<comment type="caution">
    <text evidence="2">The sequence shown here is derived from an EMBL/GenBank/DDBJ whole genome shotgun (WGS) entry which is preliminary data.</text>
</comment>
<name>A0A225DBD0_9BACT</name>
<evidence type="ECO:0000259" key="1">
    <source>
        <dbReference type="Pfam" id="PF07596"/>
    </source>
</evidence>
<sequence>MGFPAGSMAQPAVPKPDVELRTDLSMIPSNAFGFIHVRVADAINHESVKVYRQVFAKAGPKALAILDKEFVPPMSTVEAVTAVMLPIDQNLHNNPFANHSDEPLIGIVTYSTPFDPAVVRAAYMSDAVSKKVAGRAYYVDGQSAAYFPNKTTIVFGNEKHLPRFLSGLAKPANEVHPAAREASGKLAYAHMSGQMVSFILEEKLGNDIPVDLKPLTKIQSATLSLELGQSVKATAKIACAAPGDTAEVEKALKKVAEMARIYLKPDRIEQEQGLSKKASGDKYRPIEELPEVMTHLTKLAALNLVDEILADPPVVRTGNVLTTSVTAPAWVTPYVGLAVAAAGSMFLVEQTHSIQTLNTKKIKNLKFIGVAMHDHDSLRRCLPGDVEKDGKKLLSWRVRILPYIEQQPLYNQFKLDEPWDSEHNKKVLETHAMPSIYAIPGVTKEGEKKTPICVFSGNGAVFTPFEKTSVRDITDGTSNTLMAVHAAKAIPWTKPEDIEFDPRADPTPFLLYDNKGAMVLLADGSVRTLRKGISPESLRKLITRAGGETPDKHDE</sequence>
<feature type="domain" description="DUF1559" evidence="1">
    <location>
        <begin position="363"/>
        <end position="431"/>
    </location>
</feature>
<dbReference type="Pfam" id="PF07596">
    <property type="entry name" value="SBP_bac_10"/>
    <property type="match status" value="1"/>
</dbReference>
<reference evidence="3" key="1">
    <citation type="submission" date="2017-06" db="EMBL/GenBank/DDBJ databases">
        <title>Genome analysis of Fimbriiglobus ruber SP5, the first member of the order Planctomycetales with confirmed chitinolytic capability.</title>
        <authorList>
            <person name="Ravin N.V."/>
            <person name="Rakitin A.L."/>
            <person name="Ivanova A.A."/>
            <person name="Beletsky A.V."/>
            <person name="Kulichevskaya I.S."/>
            <person name="Mardanov A.V."/>
            <person name="Dedysh S.N."/>
        </authorList>
    </citation>
    <scope>NUCLEOTIDE SEQUENCE [LARGE SCALE GENOMIC DNA]</scope>
    <source>
        <strain evidence="3">SP5</strain>
    </source>
</reference>
<organism evidence="2 3">
    <name type="scientific">Fimbriiglobus ruber</name>
    <dbReference type="NCBI Taxonomy" id="1908690"/>
    <lineage>
        <taxon>Bacteria</taxon>
        <taxon>Pseudomonadati</taxon>
        <taxon>Planctomycetota</taxon>
        <taxon>Planctomycetia</taxon>
        <taxon>Gemmatales</taxon>
        <taxon>Gemmataceae</taxon>
        <taxon>Fimbriiglobus</taxon>
    </lineage>
</organism>
<dbReference type="InterPro" id="IPR011453">
    <property type="entry name" value="DUF1559"/>
</dbReference>
<evidence type="ECO:0000313" key="2">
    <source>
        <dbReference type="EMBL" id="OWK34459.1"/>
    </source>
</evidence>
<dbReference type="PANTHER" id="PTHR30093">
    <property type="entry name" value="GENERAL SECRETION PATHWAY PROTEIN G"/>
    <property type="match status" value="1"/>
</dbReference>
<keyword evidence="3" id="KW-1185">Reference proteome</keyword>
<protein>
    <recommendedName>
        <fullName evidence="1">DUF1559 domain-containing protein</fullName>
    </recommendedName>
</protein>
<dbReference type="AlphaFoldDB" id="A0A225DBD0"/>
<proteinExistence type="predicted"/>